<dbReference type="PANTHER" id="PTHR28208:SF3">
    <property type="entry name" value="PHOSPHATIDATE PHOSPHATASE APP1"/>
    <property type="match status" value="1"/>
</dbReference>
<dbReference type="Pfam" id="PF09949">
    <property type="entry name" value="APP1_cat"/>
    <property type="match status" value="1"/>
</dbReference>
<dbReference type="GO" id="GO:0008195">
    <property type="term" value="F:phosphatidate phosphatase activity"/>
    <property type="evidence" value="ECO:0007669"/>
    <property type="project" value="InterPro"/>
</dbReference>
<protein>
    <submittedName>
        <fullName evidence="2">Phosphatase</fullName>
    </submittedName>
</protein>
<proteinExistence type="predicted"/>
<sequence>MKSHELKLYRGYANDREVVVQGHVFRKYPSSQNLYDREGFRYIKSVFQLFTVKTVPNARLIFRFNGQEVETRALFDGYFRFAVPLSEKLKSGWHPFSVTLDDQIDGQAVNIMKEDDLLVPSQGGYTIISDIDDTFLVSYSGNVLKKLYVMLTRNVEARKPFEGVVKHYQLLSLAGRKADGQEKNTFFYVSSSEWNLYEYINRFIIKQNLPKAVLKLKKIKTSLFDFFSTGGGSHQHKQNKIEHIVTFYPQHTFILLGDDSQRDPYIYENIVKIYPRNIRAIYIRRTEKQKKPEVMNVIDNIAGLGVSTCYFEHSSEAIEHSVREGIISEEALEAFGKERALSEVR</sequence>
<gene>
    <name evidence="2" type="ORF">GCM10007390_31810</name>
</gene>
<dbReference type="AlphaFoldDB" id="A0A8J3GB75"/>
<evidence type="ECO:0000313" key="2">
    <source>
        <dbReference type="EMBL" id="GHB75657.1"/>
    </source>
</evidence>
<dbReference type="PANTHER" id="PTHR28208">
    <property type="entry name" value="PHOSPHATIDATE PHOSPHATASE APP1"/>
    <property type="match status" value="1"/>
</dbReference>
<keyword evidence="3" id="KW-1185">Reference proteome</keyword>
<organism evidence="2 3">
    <name type="scientific">Persicitalea jodogahamensis</name>
    <dbReference type="NCBI Taxonomy" id="402147"/>
    <lineage>
        <taxon>Bacteria</taxon>
        <taxon>Pseudomonadati</taxon>
        <taxon>Bacteroidota</taxon>
        <taxon>Cytophagia</taxon>
        <taxon>Cytophagales</taxon>
        <taxon>Spirosomataceae</taxon>
        <taxon>Persicitalea</taxon>
    </lineage>
</organism>
<dbReference type="InterPro" id="IPR052935">
    <property type="entry name" value="Mg2+_PAP"/>
</dbReference>
<dbReference type="InterPro" id="IPR019236">
    <property type="entry name" value="APP1_cat"/>
</dbReference>
<evidence type="ECO:0000313" key="3">
    <source>
        <dbReference type="Proteomes" id="UP000598271"/>
    </source>
</evidence>
<accession>A0A8J3GB75</accession>
<reference evidence="2 3" key="1">
    <citation type="journal article" date="2014" name="Int. J. Syst. Evol. Microbiol.">
        <title>Complete genome sequence of Corynebacterium casei LMG S-19264T (=DSM 44701T), isolated from a smear-ripened cheese.</title>
        <authorList>
            <consortium name="US DOE Joint Genome Institute (JGI-PGF)"/>
            <person name="Walter F."/>
            <person name="Albersmeier A."/>
            <person name="Kalinowski J."/>
            <person name="Ruckert C."/>
        </authorList>
    </citation>
    <scope>NUCLEOTIDE SEQUENCE [LARGE SCALE GENOMIC DNA]</scope>
    <source>
        <strain evidence="2 3">KCTC 12866</strain>
    </source>
</reference>
<name>A0A8J3GB75_9BACT</name>
<dbReference type="RefSeq" id="WP_189565512.1">
    <property type="nucleotide sequence ID" value="NZ_BMXF01000003.1"/>
</dbReference>
<feature type="domain" description="Phosphatidate phosphatase APP1 catalytic" evidence="1">
    <location>
        <begin position="126"/>
        <end position="285"/>
    </location>
</feature>
<evidence type="ECO:0000259" key="1">
    <source>
        <dbReference type="Pfam" id="PF09949"/>
    </source>
</evidence>
<comment type="caution">
    <text evidence="2">The sequence shown here is derived from an EMBL/GenBank/DDBJ whole genome shotgun (WGS) entry which is preliminary data.</text>
</comment>
<dbReference type="EMBL" id="BMXF01000003">
    <property type="protein sequence ID" value="GHB75657.1"/>
    <property type="molecule type" value="Genomic_DNA"/>
</dbReference>
<dbReference type="Proteomes" id="UP000598271">
    <property type="component" value="Unassembled WGS sequence"/>
</dbReference>